<accession>A0A0G4MA08</accession>
<dbReference type="GO" id="GO:0017059">
    <property type="term" value="C:serine palmitoyltransferase complex"/>
    <property type="evidence" value="ECO:0007669"/>
    <property type="project" value="TreeGrafter"/>
</dbReference>
<evidence type="ECO:0000313" key="5">
    <source>
        <dbReference type="EMBL" id="CRK31128.1"/>
    </source>
</evidence>
<dbReference type="InterPro" id="IPR015424">
    <property type="entry name" value="PyrdxlP-dep_Trfase"/>
</dbReference>
<gene>
    <name evidence="5" type="ORF">BN1708_018652</name>
</gene>
<organism evidence="5 6">
    <name type="scientific">Verticillium longisporum</name>
    <name type="common">Verticillium dahliae var. longisporum</name>
    <dbReference type="NCBI Taxonomy" id="100787"/>
    <lineage>
        <taxon>Eukaryota</taxon>
        <taxon>Fungi</taxon>
        <taxon>Dikarya</taxon>
        <taxon>Ascomycota</taxon>
        <taxon>Pezizomycotina</taxon>
        <taxon>Sordariomycetes</taxon>
        <taxon>Hypocreomycetidae</taxon>
        <taxon>Glomerellales</taxon>
        <taxon>Plectosphaerellaceae</taxon>
        <taxon>Verticillium</taxon>
    </lineage>
</organism>
<evidence type="ECO:0000256" key="2">
    <source>
        <dbReference type="ARBA" id="ARBA00022679"/>
    </source>
</evidence>
<dbReference type="PANTHER" id="PTHR13693">
    <property type="entry name" value="CLASS II AMINOTRANSFERASE/8-AMINO-7-OXONONANOATE SYNTHASE"/>
    <property type="match status" value="1"/>
</dbReference>
<keyword evidence="6" id="KW-1185">Reference proteome</keyword>
<feature type="non-terminal residue" evidence="5">
    <location>
        <position position="1"/>
    </location>
</feature>
<reference evidence="5 6" key="1">
    <citation type="submission" date="2015-05" db="EMBL/GenBank/DDBJ databases">
        <authorList>
            <person name="Wang D.B."/>
            <person name="Wang M."/>
        </authorList>
    </citation>
    <scope>NUCLEOTIDE SEQUENCE [LARGE SCALE GENOMIC DNA]</scope>
    <source>
        <strain evidence="5">VL1</strain>
    </source>
</reference>
<comment type="cofactor">
    <cofactor evidence="1">
        <name>pyridoxal 5'-phosphate</name>
        <dbReference type="ChEBI" id="CHEBI:597326"/>
    </cofactor>
</comment>
<feature type="region of interest" description="Disordered" evidence="3">
    <location>
        <begin position="1"/>
        <end position="40"/>
    </location>
</feature>
<dbReference type="Gene3D" id="3.90.1150.10">
    <property type="entry name" value="Aspartate Aminotransferase, domain 1"/>
    <property type="match status" value="1"/>
</dbReference>
<evidence type="ECO:0000313" key="6">
    <source>
        <dbReference type="Proteomes" id="UP000044602"/>
    </source>
</evidence>
<dbReference type="Gene3D" id="3.40.640.10">
    <property type="entry name" value="Type I PLP-dependent aspartate aminotransferase-like (Major domain)"/>
    <property type="match status" value="1"/>
</dbReference>
<dbReference type="GO" id="GO:0046513">
    <property type="term" value="P:ceramide biosynthetic process"/>
    <property type="evidence" value="ECO:0007669"/>
    <property type="project" value="TreeGrafter"/>
</dbReference>
<evidence type="ECO:0000256" key="1">
    <source>
        <dbReference type="ARBA" id="ARBA00001933"/>
    </source>
</evidence>
<dbReference type="STRING" id="100787.A0A0G4MA08"/>
<evidence type="ECO:0000256" key="4">
    <source>
        <dbReference type="SAM" id="Phobius"/>
    </source>
</evidence>
<dbReference type="InterPro" id="IPR050087">
    <property type="entry name" value="AON_synthase_class-II"/>
</dbReference>
<dbReference type="GO" id="GO:0046512">
    <property type="term" value="P:sphingosine biosynthetic process"/>
    <property type="evidence" value="ECO:0007669"/>
    <property type="project" value="TreeGrafter"/>
</dbReference>
<dbReference type="SUPFAM" id="SSF53383">
    <property type="entry name" value="PLP-dependent transferases"/>
    <property type="match status" value="1"/>
</dbReference>
<dbReference type="Proteomes" id="UP000044602">
    <property type="component" value="Unassembled WGS sequence"/>
</dbReference>
<protein>
    <recommendedName>
        <fullName evidence="7">Aminotransferase class I/classII domain-containing protein</fullName>
    </recommendedName>
</protein>
<keyword evidence="4" id="KW-0472">Membrane</keyword>
<keyword evidence="2" id="KW-0808">Transferase</keyword>
<keyword evidence="4" id="KW-0812">Transmembrane</keyword>
<dbReference type="GO" id="GO:0016020">
    <property type="term" value="C:membrane"/>
    <property type="evidence" value="ECO:0007669"/>
    <property type="project" value="GOC"/>
</dbReference>
<dbReference type="InterPro" id="IPR015421">
    <property type="entry name" value="PyrdxlP-dep_Trfase_major"/>
</dbReference>
<keyword evidence="4" id="KW-1133">Transmembrane helix</keyword>
<name>A0A0G4MA08_VERLO</name>
<feature type="non-terminal residue" evidence="5">
    <location>
        <position position="227"/>
    </location>
</feature>
<dbReference type="InterPro" id="IPR015422">
    <property type="entry name" value="PyrdxlP-dep_Trfase_small"/>
</dbReference>
<dbReference type="PANTHER" id="PTHR13693:SF3">
    <property type="entry name" value="LD36009P"/>
    <property type="match status" value="1"/>
</dbReference>
<dbReference type="EMBL" id="CVQH01021634">
    <property type="protein sequence ID" value="CRK31128.1"/>
    <property type="molecule type" value="Genomic_DNA"/>
</dbReference>
<feature type="transmembrane region" description="Helical" evidence="4">
    <location>
        <begin position="67"/>
        <end position="87"/>
    </location>
</feature>
<dbReference type="GO" id="GO:0004758">
    <property type="term" value="F:serine C-palmitoyltransferase activity"/>
    <property type="evidence" value="ECO:0007669"/>
    <property type="project" value="TreeGrafter"/>
</dbReference>
<sequence>ISLSTASAGEPDSNLDSTTLFSPPSAAESENKRRADSQFAPLSDPSHLYVSMHHGEPLEAPIVDDPAYYFLITTYISYLFLILLGHIRDFFGKRFGNKKHYQSLKPHNGYASLNDDFDNFYTRRLKLRLDDCFARITTGVPGRFISLLDRTSPDFNRTYHYTGTTTETLNMSSYNYLGFAQSDGPCADAVEETVKRYGVSFCSTRADAGTSDLSLEVEREIAAFVGK</sequence>
<evidence type="ECO:0008006" key="7">
    <source>
        <dbReference type="Google" id="ProtNLM"/>
    </source>
</evidence>
<dbReference type="AlphaFoldDB" id="A0A0G4MA08"/>
<proteinExistence type="predicted"/>
<evidence type="ECO:0000256" key="3">
    <source>
        <dbReference type="SAM" id="MobiDB-lite"/>
    </source>
</evidence>